<sequence>MDANVTTPSRPRFAKQTVSCRITARIDGCNPFGRNRLSTRSAGWNKESEEALFILIKRRTGDLFLSRVTRCSCSSIGPMVAGYFFFLFLLDCSFSSSGLCDNMCMSSLLSRPPHSKEDCGFASYEIRNEFQNEISGHKVATIPMRGRQKSPRRKISPLRGLEMLGLPSTGDNSCLLREWSGFGRWEVLGFQP</sequence>
<proteinExistence type="predicted"/>
<evidence type="ECO:0000313" key="1">
    <source>
        <dbReference type="EMBL" id="CAL1263088.1"/>
    </source>
</evidence>
<comment type="caution">
    <text evidence="1">The sequence shown here is derived from an EMBL/GenBank/DDBJ whole genome shotgun (WGS) entry which is preliminary data.</text>
</comment>
<protein>
    <submittedName>
        <fullName evidence="1">Uncharacterized protein</fullName>
    </submittedName>
</protein>
<dbReference type="EMBL" id="CAXIEN010000007">
    <property type="protein sequence ID" value="CAL1263088.1"/>
    <property type="molecule type" value="Genomic_DNA"/>
</dbReference>
<dbReference type="AlphaFoldDB" id="A0AAV1YWB7"/>
<reference evidence="1 2" key="1">
    <citation type="submission" date="2024-04" db="EMBL/GenBank/DDBJ databases">
        <authorList>
            <person name="Rising A."/>
            <person name="Reimegard J."/>
            <person name="Sonavane S."/>
            <person name="Akerstrom W."/>
            <person name="Nylinder S."/>
            <person name="Hedman E."/>
            <person name="Kallberg Y."/>
        </authorList>
    </citation>
    <scope>NUCLEOTIDE SEQUENCE [LARGE SCALE GENOMIC DNA]</scope>
</reference>
<dbReference type="Proteomes" id="UP001497382">
    <property type="component" value="Unassembled WGS sequence"/>
</dbReference>
<evidence type="ECO:0000313" key="2">
    <source>
        <dbReference type="Proteomes" id="UP001497382"/>
    </source>
</evidence>
<organism evidence="1 2">
    <name type="scientific">Larinioides sclopetarius</name>
    <dbReference type="NCBI Taxonomy" id="280406"/>
    <lineage>
        <taxon>Eukaryota</taxon>
        <taxon>Metazoa</taxon>
        <taxon>Ecdysozoa</taxon>
        <taxon>Arthropoda</taxon>
        <taxon>Chelicerata</taxon>
        <taxon>Arachnida</taxon>
        <taxon>Araneae</taxon>
        <taxon>Araneomorphae</taxon>
        <taxon>Entelegynae</taxon>
        <taxon>Araneoidea</taxon>
        <taxon>Araneidae</taxon>
        <taxon>Larinioides</taxon>
    </lineage>
</organism>
<name>A0AAV1YWB7_9ARAC</name>
<accession>A0AAV1YWB7</accession>
<gene>
    <name evidence="1" type="ORF">LARSCL_LOCUS1346</name>
</gene>
<keyword evidence="2" id="KW-1185">Reference proteome</keyword>